<dbReference type="EMBL" id="CAUYUJ010011114">
    <property type="protein sequence ID" value="CAK0831109.1"/>
    <property type="molecule type" value="Genomic_DNA"/>
</dbReference>
<evidence type="ECO:0000313" key="1">
    <source>
        <dbReference type="EMBL" id="CAK0831109.1"/>
    </source>
</evidence>
<sequence length="228" mass="25289">MVEDSWVDGAWVDFWGYHSKATEAAYQSGAKWFQFQTDYYFDHDVTVVFGTGGYDGDEHCQYYSNGTYRRVRRVKILMCQIARLDNQVVFVGGQVVKHACNLLQVMGLSSGENEYCAISAGACAGLGIQGLLEDWQVPSKVKAVSDSSAARGFASRRGVGKLKHVQTCCAWVRERIVMQHLELGKIGTADNTSDLLTKPLGRKEIDVHMKGINQECRSGRPAKGLLLK</sequence>
<dbReference type="Proteomes" id="UP001189429">
    <property type="component" value="Unassembled WGS sequence"/>
</dbReference>
<name>A0ABN9SHE9_9DINO</name>
<reference evidence="1" key="1">
    <citation type="submission" date="2023-10" db="EMBL/GenBank/DDBJ databases">
        <authorList>
            <person name="Chen Y."/>
            <person name="Shah S."/>
            <person name="Dougan E. K."/>
            <person name="Thang M."/>
            <person name="Chan C."/>
        </authorList>
    </citation>
    <scope>NUCLEOTIDE SEQUENCE [LARGE SCALE GENOMIC DNA]</scope>
</reference>
<comment type="caution">
    <text evidence="1">The sequence shown here is derived from an EMBL/GenBank/DDBJ whole genome shotgun (WGS) entry which is preliminary data.</text>
</comment>
<proteinExistence type="predicted"/>
<evidence type="ECO:0000313" key="2">
    <source>
        <dbReference type="Proteomes" id="UP001189429"/>
    </source>
</evidence>
<organism evidence="1 2">
    <name type="scientific">Prorocentrum cordatum</name>
    <dbReference type="NCBI Taxonomy" id="2364126"/>
    <lineage>
        <taxon>Eukaryota</taxon>
        <taxon>Sar</taxon>
        <taxon>Alveolata</taxon>
        <taxon>Dinophyceae</taxon>
        <taxon>Prorocentrales</taxon>
        <taxon>Prorocentraceae</taxon>
        <taxon>Prorocentrum</taxon>
    </lineage>
</organism>
<gene>
    <name evidence="1" type="ORF">PCOR1329_LOCUS29547</name>
</gene>
<dbReference type="CDD" id="cd09272">
    <property type="entry name" value="RNase_HI_RT_Ty1"/>
    <property type="match status" value="1"/>
</dbReference>
<accession>A0ABN9SHE9</accession>
<protein>
    <submittedName>
        <fullName evidence="1">Uncharacterized protein</fullName>
    </submittedName>
</protein>
<keyword evidence="2" id="KW-1185">Reference proteome</keyword>